<feature type="domain" description="MobA-like NTP transferase" evidence="1">
    <location>
        <begin position="8"/>
        <end position="169"/>
    </location>
</feature>
<protein>
    <submittedName>
        <fullName evidence="2">Nucleotidyltransferase family protein</fullName>
    </submittedName>
</protein>
<evidence type="ECO:0000313" key="2">
    <source>
        <dbReference type="EMBL" id="MCX2719606.1"/>
    </source>
</evidence>
<dbReference type="Gene3D" id="3.90.550.10">
    <property type="entry name" value="Spore Coat Polysaccharide Biosynthesis Protein SpsA, Chain A"/>
    <property type="match status" value="1"/>
</dbReference>
<dbReference type="InterPro" id="IPR029044">
    <property type="entry name" value="Nucleotide-diphossugar_trans"/>
</dbReference>
<sequence length="198" mass="21736">MSPSIQILILAAGRGSRMGSTKQLLPYLDRTLLGSVVERANSLSLGKPMVILGNKADKIKKYLAEEQADLVVNSSWERGMGNTLSYGVKKAAATKPELQAVLIMLGDQPKISKTHLLQLIQEYKNKKSPIIATAYAHGGGVPAIFDKAVFPDLIDLDGDRGAHKIIRNYPATRLLVPDKKEVWDIDSPEDYQRLLDGE</sequence>
<name>A0AAE3MKX9_9FLAO</name>
<dbReference type="SUPFAM" id="SSF53448">
    <property type="entry name" value="Nucleotide-diphospho-sugar transferases"/>
    <property type="match status" value="1"/>
</dbReference>
<evidence type="ECO:0000259" key="1">
    <source>
        <dbReference type="Pfam" id="PF12804"/>
    </source>
</evidence>
<organism evidence="2 3">
    <name type="scientific">Lentiprolixibacter aurantiacus</name>
    <dbReference type="NCBI Taxonomy" id="2993939"/>
    <lineage>
        <taxon>Bacteria</taxon>
        <taxon>Pseudomonadati</taxon>
        <taxon>Bacteroidota</taxon>
        <taxon>Flavobacteriia</taxon>
        <taxon>Flavobacteriales</taxon>
        <taxon>Flavobacteriaceae</taxon>
        <taxon>Lentiprolixibacter</taxon>
    </lineage>
</organism>
<keyword evidence="3" id="KW-1185">Reference proteome</keyword>
<gene>
    <name evidence="2" type="ORF">OO016_08330</name>
</gene>
<dbReference type="RefSeq" id="WP_266012357.1">
    <property type="nucleotide sequence ID" value="NZ_JAPFQP010000002.1"/>
</dbReference>
<dbReference type="InterPro" id="IPR025877">
    <property type="entry name" value="MobA-like_NTP_Trfase"/>
</dbReference>
<dbReference type="PANTHER" id="PTHR43777">
    <property type="entry name" value="MOLYBDENUM COFACTOR CYTIDYLYLTRANSFERASE"/>
    <property type="match status" value="1"/>
</dbReference>
<dbReference type="CDD" id="cd04182">
    <property type="entry name" value="GT_2_like_f"/>
    <property type="match status" value="1"/>
</dbReference>
<reference evidence="2" key="1">
    <citation type="submission" date="2022-11" db="EMBL/GenBank/DDBJ databases">
        <title>The characterization of three novel Bacteroidetes species and genomic analysis of their roles in tidal elemental geochemical cycles.</title>
        <authorList>
            <person name="Ma K.-J."/>
        </authorList>
    </citation>
    <scope>NUCLEOTIDE SEQUENCE</scope>
    <source>
        <strain evidence="2">M415</strain>
    </source>
</reference>
<evidence type="ECO:0000313" key="3">
    <source>
        <dbReference type="Proteomes" id="UP001207116"/>
    </source>
</evidence>
<dbReference type="EMBL" id="JAPFQP010000002">
    <property type="protein sequence ID" value="MCX2719606.1"/>
    <property type="molecule type" value="Genomic_DNA"/>
</dbReference>
<dbReference type="Proteomes" id="UP001207116">
    <property type="component" value="Unassembled WGS sequence"/>
</dbReference>
<dbReference type="GO" id="GO:0016779">
    <property type="term" value="F:nucleotidyltransferase activity"/>
    <property type="evidence" value="ECO:0007669"/>
    <property type="project" value="UniProtKB-ARBA"/>
</dbReference>
<dbReference type="AlphaFoldDB" id="A0AAE3MKX9"/>
<proteinExistence type="predicted"/>
<comment type="caution">
    <text evidence="2">The sequence shown here is derived from an EMBL/GenBank/DDBJ whole genome shotgun (WGS) entry which is preliminary data.</text>
</comment>
<dbReference type="Pfam" id="PF12804">
    <property type="entry name" value="NTP_transf_3"/>
    <property type="match status" value="1"/>
</dbReference>
<dbReference type="PANTHER" id="PTHR43777:SF1">
    <property type="entry name" value="MOLYBDENUM COFACTOR CYTIDYLYLTRANSFERASE"/>
    <property type="match status" value="1"/>
</dbReference>
<accession>A0AAE3MKX9</accession>